<organism evidence="1">
    <name type="scientific">Pithovirus LCPAC101</name>
    <dbReference type="NCBI Taxonomy" id="2506586"/>
    <lineage>
        <taxon>Viruses</taxon>
        <taxon>Pithoviruses</taxon>
    </lineage>
</organism>
<name>A0A481Z2K0_9VIRU</name>
<evidence type="ECO:0000313" key="1">
    <source>
        <dbReference type="EMBL" id="QBK89962.1"/>
    </source>
</evidence>
<proteinExistence type="predicted"/>
<accession>A0A481Z2K0</accession>
<protein>
    <submittedName>
        <fullName evidence="1">Uncharacterized protein</fullName>
    </submittedName>
</protein>
<dbReference type="EMBL" id="MK500449">
    <property type="protein sequence ID" value="QBK89962.1"/>
    <property type="molecule type" value="Genomic_DNA"/>
</dbReference>
<gene>
    <name evidence="1" type="ORF">LCPAC101_02450</name>
</gene>
<reference evidence="1" key="1">
    <citation type="journal article" date="2019" name="MBio">
        <title>Virus Genomes from Deep Sea Sediments Expand the Ocean Megavirome and Support Independent Origins of Viral Gigantism.</title>
        <authorList>
            <person name="Backstrom D."/>
            <person name="Yutin N."/>
            <person name="Jorgensen S.L."/>
            <person name="Dharamshi J."/>
            <person name="Homa F."/>
            <person name="Zaremba-Niedwiedzka K."/>
            <person name="Spang A."/>
            <person name="Wolf Y.I."/>
            <person name="Koonin E.V."/>
            <person name="Ettema T.J."/>
        </authorList>
    </citation>
    <scope>NUCLEOTIDE SEQUENCE</scope>
</reference>
<sequence length="277" mass="31907">MEIGNMATDEDIIIPGKRAIITLNNFMSVEFITEKVKEMGPDTTLLFVDGDQDTAKWLLFKMPYIKNLEMIIFVRGNTFLNYRVSPEMREHTIGIKSLHTGKNTADNILLYSLARLSIIANKHINFAISTKDKGFNTADMELFMRMDNRTLTVLNSVKNIKNYLHVEKFKLLNLGVDTSRIKIKANKQEKIISRTTDSNVDNLIVENILEIGKCYQMFMLKKRGIQLKGKHFQIMDYRPYLHCAVTYICIHKNNTQWMGKLNGNNILIPQTAVVKLL</sequence>